<dbReference type="AlphaFoldDB" id="A0A183MCQ3"/>
<feature type="non-terminal residue" evidence="1">
    <location>
        <position position="67"/>
    </location>
</feature>
<evidence type="ECO:0000313" key="2">
    <source>
        <dbReference type="Proteomes" id="UP000277204"/>
    </source>
</evidence>
<proteinExistence type="predicted"/>
<dbReference type="EMBL" id="UZAI01011357">
    <property type="protein sequence ID" value="VDP08761.1"/>
    <property type="molecule type" value="Genomic_DNA"/>
</dbReference>
<name>A0A183MCQ3_9TREM</name>
<protein>
    <submittedName>
        <fullName evidence="1">Uncharacterized protein</fullName>
    </submittedName>
</protein>
<organism evidence="1 2">
    <name type="scientific">Schistosoma margrebowiei</name>
    <dbReference type="NCBI Taxonomy" id="48269"/>
    <lineage>
        <taxon>Eukaryota</taxon>
        <taxon>Metazoa</taxon>
        <taxon>Spiralia</taxon>
        <taxon>Lophotrochozoa</taxon>
        <taxon>Platyhelminthes</taxon>
        <taxon>Trematoda</taxon>
        <taxon>Digenea</taxon>
        <taxon>Strigeidida</taxon>
        <taxon>Schistosomatoidea</taxon>
        <taxon>Schistosomatidae</taxon>
        <taxon>Schistosoma</taxon>
    </lineage>
</organism>
<sequence length="67" mass="8030">MGHNKHHNKERITVHTLDNIQEKRNKKAAINISRIREEKDKEQAEYTEVNKGMKRSIRTGKRKYVED</sequence>
<dbReference type="Proteomes" id="UP000277204">
    <property type="component" value="Unassembled WGS sequence"/>
</dbReference>
<reference evidence="1 2" key="1">
    <citation type="submission" date="2018-11" db="EMBL/GenBank/DDBJ databases">
        <authorList>
            <consortium name="Pathogen Informatics"/>
        </authorList>
    </citation>
    <scope>NUCLEOTIDE SEQUENCE [LARGE SCALE GENOMIC DNA]</scope>
    <source>
        <strain evidence="1 2">Zambia</strain>
    </source>
</reference>
<accession>A0A183MCQ3</accession>
<evidence type="ECO:0000313" key="1">
    <source>
        <dbReference type="EMBL" id="VDP08761.1"/>
    </source>
</evidence>
<gene>
    <name evidence="1" type="ORF">SMRZ_LOCUS13827</name>
</gene>
<keyword evidence="2" id="KW-1185">Reference proteome</keyword>